<reference evidence="1 2" key="1">
    <citation type="submission" date="2019-02" db="EMBL/GenBank/DDBJ databases">
        <title>Deep-cultivation of Planctomycetes and their phenomic and genomic characterization uncovers novel biology.</title>
        <authorList>
            <person name="Wiegand S."/>
            <person name="Jogler M."/>
            <person name="Boedeker C."/>
            <person name="Pinto D."/>
            <person name="Vollmers J."/>
            <person name="Rivas-Marin E."/>
            <person name="Kohn T."/>
            <person name="Peeters S.H."/>
            <person name="Heuer A."/>
            <person name="Rast P."/>
            <person name="Oberbeckmann S."/>
            <person name="Bunk B."/>
            <person name="Jeske O."/>
            <person name="Meyerdierks A."/>
            <person name="Storesund J.E."/>
            <person name="Kallscheuer N."/>
            <person name="Luecker S."/>
            <person name="Lage O.M."/>
            <person name="Pohl T."/>
            <person name="Merkel B.J."/>
            <person name="Hornburger P."/>
            <person name="Mueller R.-W."/>
            <person name="Bruemmer F."/>
            <person name="Labrenz M."/>
            <person name="Spormann A.M."/>
            <person name="Op Den Camp H."/>
            <person name="Overmann J."/>
            <person name="Amann R."/>
            <person name="Jetten M.S.M."/>
            <person name="Mascher T."/>
            <person name="Medema M.H."/>
            <person name="Devos D.P."/>
            <person name="Kaster A.-K."/>
            <person name="Ovreas L."/>
            <person name="Rohde M."/>
            <person name="Galperin M.Y."/>
            <person name="Jogler C."/>
        </authorList>
    </citation>
    <scope>NUCLEOTIDE SEQUENCE [LARGE SCALE GENOMIC DNA]</scope>
    <source>
        <strain evidence="1 2">Pan54</strain>
    </source>
</reference>
<proteinExistence type="predicted"/>
<dbReference type="PANTHER" id="PTHR43737:SF1">
    <property type="entry name" value="DUF1501 DOMAIN-CONTAINING PROTEIN"/>
    <property type="match status" value="1"/>
</dbReference>
<dbReference type="Proteomes" id="UP000316095">
    <property type="component" value="Unassembled WGS sequence"/>
</dbReference>
<gene>
    <name evidence="1" type="ORF">Pan54_01780</name>
</gene>
<sequence>MHNFMTRRNAIRSMVGSSILLPGILSELLAEETKSSLTEGPLTPKAPHFTAKAKRVIFLFATGGVSHIDSFDPKPSANGRDGSGKDKLMGSVFPYSPNKKCGTEVSDLFPQLREQMEDICVIRSMKSAHFDHTEAAVGMHTGSPTFARPSMGSWLSYGLGTINQNLPSFIVVAPHLPYGGTQVYASDFLPAYHQGTRVIPGKHPIENLAPLTTRQDIQQLELGLTEAFNRGHLKLRQDDTQLAARIKSFETAFQMQTAGPEAFDVNTEDDKTLEAYALKRGENTGFGWQCLVARRLAERGVRFIELIDTGSRPNWDSHGEMKEHVPLAKAVDQPIAALIKDLKQRSMLDETLIVWATEFGRTPTKEGKNGRGHHGNCFSIWLAGGGIKGGIVHGETDEIGKEIVSDKVDVHDLHATILHLMGIDHTKLTYRHAGRDFRLTDVHGNVIKNVIA</sequence>
<evidence type="ECO:0000313" key="1">
    <source>
        <dbReference type="EMBL" id="TWT59472.1"/>
    </source>
</evidence>
<dbReference type="SUPFAM" id="SSF53649">
    <property type="entry name" value="Alkaline phosphatase-like"/>
    <property type="match status" value="1"/>
</dbReference>
<dbReference type="OrthoDB" id="127333at2"/>
<evidence type="ECO:0000313" key="2">
    <source>
        <dbReference type="Proteomes" id="UP000316095"/>
    </source>
</evidence>
<accession>A0A5C5XC25</accession>
<dbReference type="EMBL" id="SJPG01000001">
    <property type="protein sequence ID" value="TWT59472.1"/>
    <property type="molecule type" value="Genomic_DNA"/>
</dbReference>
<dbReference type="InterPro" id="IPR017850">
    <property type="entry name" value="Alkaline_phosphatase_core_sf"/>
</dbReference>
<keyword evidence="2" id="KW-1185">Reference proteome</keyword>
<comment type="caution">
    <text evidence="1">The sequence shown here is derived from an EMBL/GenBank/DDBJ whole genome shotgun (WGS) entry which is preliminary data.</text>
</comment>
<dbReference type="Pfam" id="PF07394">
    <property type="entry name" value="DUF1501"/>
    <property type="match status" value="1"/>
</dbReference>
<dbReference type="AlphaFoldDB" id="A0A5C5XC25"/>
<evidence type="ECO:0008006" key="3">
    <source>
        <dbReference type="Google" id="ProtNLM"/>
    </source>
</evidence>
<dbReference type="PANTHER" id="PTHR43737">
    <property type="entry name" value="BLL7424 PROTEIN"/>
    <property type="match status" value="1"/>
</dbReference>
<name>A0A5C5XC25_9PLAN</name>
<dbReference type="InterPro" id="IPR010869">
    <property type="entry name" value="DUF1501"/>
</dbReference>
<protein>
    <recommendedName>
        <fullName evidence="3">Sulfatase</fullName>
    </recommendedName>
</protein>
<dbReference type="Gene3D" id="3.40.720.10">
    <property type="entry name" value="Alkaline Phosphatase, subunit A"/>
    <property type="match status" value="1"/>
</dbReference>
<organism evidence="1 2">
    <name type="scientific">Rubinisphaera italica</name>
    <dbReference type="NCBI Taxonomy" id="2527969"/>
    <lineage>
        <taxon>Bacteria</taxon>
        <taxon>Pseudomonadati</taxon>
        <taxon>Planctomycetota</taxon>
        <taxon>Planctomycetia</taxon>
        <taxon>Planctomycetales</taxon>
        <taxon>Planctomycetaceae</taxon>
        <taxon>Rubinisphaera</taxon>
    </lineage>
</organism>